<dbReference type="SUPFAM" id="SSF51206">
    <property type="entry name" value="cAMP-binding domain-like"/>
    <property type="match status" value="1"/>
</dbReference>
<dbReference type="InterPro" id="IPR000595">
    <property type="entry name" value="cNMP-bd_dom"/>
</dbReference>
<dbReference type="GO" id="GO:0003700">
    <property type="term" value="F:DNA-binding transcription factor activity"/>
    <property type="evidence" value="ECO:0007669"/>
    <property type="project" value="TreeGrafter"/>
</dbReference>
<dbReference type="Pfam" id="PF00027">
    <property type="entry name" value="cNMP_binding"/>
    <property type="match status" value="1"/>
</dbReference>
<dbReference type="SMART" id="SM00100">
    <property type="entry name" value="cNMP"/>
    <property type="match status" value="1"/>
</dbReference>
<dbReference type="GO" id="GO:0003677">
    <property type="term" value="F:DNA binding"/>
    <property type="evidence" value="ECO:0007669"/>
    <property type="project" value="UniProtKB-KW"/>
</dbReference>
<gene>
    <name evidence="6" type="ORF">VITFI_CDS3474</name>
</gene>
<keyword evidence="7" id="KW-1185">Reference proteome</keyword>
<dbReference type="Gene3D" id="1.10.10.10">
    <property type="entry name" value="Winged helix-like DNA-binding domain superfamily/Winged helix DNA-binding domain"/>
    <property type="match status" value="1"/>
</dbReference>
<geneLocation type="plasmid" evidence="7">
    <name>pvf1</name>
</geneLocation>
<feature type="domain" description="HTH crp-type" evidence="5">
    <location>
        <begin position="151"/>
        <end position="229"/>
    </location>
</feature>
<keyword evidence="6" id="KW-0614">Plasmid</keyword>
<dbReference type="PROSITE" id="PS51063">
    <property type="entry name" value="HTH_CRP_2"/>
    <property type="match status" value="1"/>
</dbReference>
<dbReference type="CDD" id="cd00038">
    <property type="entry name" value="CAP_ED"/>
    <property type="match status" value="1"/>
</dbReference>
<keyword evidence="3" id="KW-0804">Transcription</keyword>
<name>A0A221KJP0_VITFI</name>
<dbReference type="InterPro" id="IPR018490">
    <property type="entry name" value="cNMP-bd_dom_sf"/>
</dbReference>
<dbReference type="InterPro" id="IPR050397">
    <property type="entry name" value="Env_Response_Regulators"/>
</dbReference>
<evidence type="ECO:0000256" key="1">
    <source>
        <dbReference type="ARBA" id="ARBA00023015"/>
    </source>
</evidence>
<dbReference type="AlphaFoldDB" id="A0A221KJP0"/>
<evidence type="ECO:0000313" key="7">
    <source>
        <dbReference type="Proteomes" id="UP000199729"/>
    </source>
</evidence>
<dbReference type="RefSeq" id="WP_089418398.1">
    <property type="nucleotide sequence ID" value="NZ_CP022424.1"/>
</dbReference>
<dbReference type="PANTHER" id="PTHR24567:SF74">
    <property type="entry name" value="HTH-TYPE TRANSCRIPTIONAL REGULATOR ARCR"/>
    <property type="match status" value="1"/>
</dbReference>
<dbReference type="Pfam" id="PF13545">
    <property type="entry name" value="HTH_Crp_2"/>
    <property type="match status" value="1"/>
</dbReference>
<evidence type="ECO:0000259" key="5">
    <source>
        <dbReference type="PROSITE" id="PS51063"/>
    </source>
</evidence>
<dbReference type="SMART" id="SM00419">
    <property type="entry name" value="HTH_CRP"/>
    <property type="match status" value="1"/>
</dbReference>
<evidence type="ECO:0000259" key="4">
    <source>
        <dbReference type="PROSITE" id="PS50042"/>
    </source>
</evidence>
<organism evidence="6 7">
    <name type="scientific">Vitreoscilla filiformis</name>
    <dbReference type="NCBI Taxonomy" id="63"/>
    <lineage>
        <taxon>Bacteria</taxon>
        <taxon>Pseudomonadati</taxon>
        <taxon>Pseudomonadota</taxon>
        <taxon>Betaproteobacteria</taxon>
        <taxon>Neisseriales</taxon>
        <taxon>Neisseriaceae</taxon>
        <taxon>Vitreoscilla</taxon>
    </lineage>
</organism>
<dbReference type="PANTHER" id="PTHR24567">
    <property type="entry name" value="CRP FAMILY TRANSCRIPTIONAL REGULATORY PROTEIN"/>
    <property type="match status" value="1"/>
</dbReference>
<dbReference type="InterPro" id="IPR036390">
    <property type="entry name" value="WH_DNA-bd_sf"/>
</dbReference>
<dbReference type="Gene3D" id="2.60.120.10">
    <property type="entry name" value="Jelly Rolls"/>
    <property type="match status" value="1"/>
</dbReference>
<dbReference type="KEGG" id="vff:VITFI_CDS3474"/>
<dbReference type="Proteomes" id="UP000199729">
    <property type="component" value="Plasmid pVF1"/>
</dbReference>
<dbReference type="InterPro" id="IPR036388">
    <property type="entry name" value="WH-like_DNA-bd_sf"/>
</dbReference>
<protein>
    <submittedName>
        <fullName evidence="6">Crp/Fnr family transcriptional regulator</fullName>
    </submittedName>
</protein>
<reference evidence="6 7" key="1">
    <citation type="submission" date="2017-07" db="EMBL/GenBank/DDBJ databases">
        <title>Complete Genome Sequence of the cosmetic ferment Vitreoscilla filiformis (ATCC15551).</title>
        <authorList>
            <person name="Contreras S."/>
            <person name="Sagory-Zalkind P."/>
            <person name="Blanquart H."/>
            <person name="Iltis A."/>
            <person name="Morand S.C."/>
        </authorList>
    </citation>
    <scope>NUCLEOTIDE SEQUENCE [LARGE SCALE GENOMIC DNA]</scope>
    <source>
        <strain evidence="6 7">ATCC 15551</strain>
        <plasmid evidence="7">Plasmid pvf1</plasmid>
    </source>
</reference>
<accession>A0A221KJP0</accession>
<proteinExistence type="predicted"/>
<dbReference type="OrthoDB" id="9777588at2"/>
<dbReference type="InterPro" id="IPR014710">
    <property type="entry name" value="RmlC-like_jellyroll"/>
</dbReference>
<sequence>MDTRIGDVARCLAVLPLFQEMTPQELERLAHGCRLRRFGRGDPIFRVGEACEEFHASVTGQVKLFALSPAGQEKVIELIGPGHTFAEALLFTDKPYIVNAQALTDALVLSVHKDAITAEIARDGRFALRMLAGISRRLHGLVRDVQAYALDSGVQRVIGYLLRELPEGPNEDTPATLTGNHRISLPVSKATIASRLSLTPEYFSRVLRELEAHGLIEMDKRDILIPDVHRLADYFHHQGR</sequence>
<dbReference type="EMBL" id="CP022424">
    <property type="protein sequence ID" value="ASM79251.1"/>
    <property type="molecule type" value="Genomic_DNA"/>
</dbReference>
<evidence type="ECO:0000313" key="6">
    <source>
        <dbReference type="EMBL" id="ASM79251.1"/>
    </source>
</evidence>
<feature type="domain" description="Cyclic nucleotide-binding" evidence="4">
    <location>
        <begin position="17"/>
        <end position="137"/>
    </location>
</feature>
<keyword evidence="1" id="KW-0805">Transcription regulation</keyword>
<dbReference type="GO" id="GO:0005829">
    <property type="term" value="C:cytosol"/>
    <property type="evidence" value="ECO:0007669"/>
    <property type="project" value="TreeGrafter"/>
</dbReference>
<evidence type="ECO:0000256" key="3">
    <source>
        <dbReference type="ARBA" id="ARBA00023163"/>
    </source>
</evidence>
<evidence type="ECO:0000256" key="2">
    <source>
        <dbReference type="ARBA" id="ARBA00023125"/>
    </source>
</evidence>
<dbReference type="SUPFAM" id="SSF46785">
    <property type="entry name" value="Winged helix' DNA-binding domain"/>
    <property type="match status" value="1"/>
</dbReference>
<dbReference type="PROSITE" id="PS50042">
    <property type="entry name" value="CNMP_BINDING_3"/>
    <property type="match status" value="1"/>
</dbReference>
<keyword evidence="2" id="KW-0238">DNA-binding</keyword>
<dbReference type="InterPro" id="IPR012318">
    <property type="entry name" value="HTH_CRP"/>
</dbReference>